<protein>
    <submittedName>
        <fullName evidence="2">Uncharacterized protein</fullName>
    </submittedName>
</protein>
<name>A0A0L0N5W0_TOLOC</name>
<reference evidence="2 3" key="1">
    <citation type="journal article" date="2015" name="BMC Genomics">
        <title>The genome of the truffle-parasite Tolypocladium ophioglossoides and the evolution of antifungal peptaibiotics.</title>
        <authorList>
            <person name="Quandt C.A."/>
            <person name="Bushley K.E."/>
            <person name="Spatafora J.W."/>
        </authorList>
    </citation>
    <scope>NUCLEOTIDE SEQUENCE [LARGE SCALE GENOMIC DNA]</scope>
    <source>
        <strain evidence="2 3">CBS 100239</strain>
    </source>
</reference>
<comment type="caution">
    <text evidence="2">The sequence shown here is derived from an EMBL/GenBank/DDBJ whole genome shotgun (WGS) entry which is preliminary data.</text>
</comment>
<organism evidence="2 3">
    <name type="scientific">Tolypocladium ophioglossoides (strain CBS 100239)</name>
    <name type="common">Snaketongue truffleclub</name>
    <name type="synonym">Elaphocordyceps ophioglossoides</name>
    <dbReference type="NCBI Taxonomy" id="1163406"/>
    <lineage>
        <taxon>Eukaryota</taxon>
        <taxon>Fungi</taxon>
        <taxon>Dikarya</taxon>
        <taxon>Ascomycota</taxon>
        <taxon>Pezizomycotina</taxon>
        <taxon>Sordariomycetes</taxon>
        <taxon>Hypocreomycetidae</taxon>
        <taxon>Hypocreales</taxon>
        <taxon>Ophiocordycipitaceae</taxon>
        <taxon>Tolypocladium</taxon>
    </lineage>
</organism>
<accession>A0A0L0N5W0</accession>
<dbReference type="EMBL" id="LFRF01000020">
    <property type="protein sequence ID" value="KND89210.1"/>
    <property type="molecule type" value="Genomic_DNA"/>
</dbReference>
<gene>
    <name evidence="2" type="ORF">TOPH_06229</name>
</gene>
<dbReference type="AlphaFoldDB" id="A0A0L0N5W0"/>
<proteinExistence type="predicted"/>
<evidence type="ECO:0000313" key="2">
    <source>
        <dbReference type="EMBL" id="KND89210.1"/>
    </source>
</evidence>
<evidence type="ECO:0000256" key="1">
    <source>
        <dbReference type="SAM" id="MobiDB-lite"/>
    </source>
</evidence>
<sequence>MCKEFSMSAPRTATALQTQTSRDSSDRPRRSRESPPFPVAPRVKAFRSSVTLSTDDALEIITWGLAFPERMPPTSSRWSCLYTQAMRPSSTTTDDSLLSFNESSTRKHAAVPSSRTAAIHRPFRTDSDR</sequence>
<keyword evidence="3" id="KW-1185">Reference proteome</keyword>
<feature type="compositionally biased region" description="Polar residues" evidence="1">
    <location>
        <begin position="9"/>
        <end position="20"/>
    </location>
</feature>
<feature type="compositionally biased region" description="Basic and acidic residues" evidence="1">
    <location>
        <begin position="23"/>
        <end position="33"/>
    </location>
</feature>
<dbReference type="Proteomes" id="UP000036947">
    <property type="component" value="Unassembled WGS sequence"/>
</dbReference>
<evidence type="ECO:0000313" key="3">
    <source>
        <dbReference type="Proteomes" id="UP000036947"/>
    </source>
</evidence>
<feature type="region of interest" description="Disordered" evidence="1">
    <location>
        <begin position="102"/>
        <end position="129"/>
    </location>
</feature>
<feature type="region of interest" description="Disordered" evidence="1">
    <location>
        <begin position="1"/>
        <end position="42"/>
    </location>
</feature>